<keyword evidence="2" id="KW-0808">Transferase</keyword>
<gene>
    <name evidence="7" type="ORF">K505DRAFT_284142</name>
</gene>
<evidence type="ECO:0000256" key="2">
    <source>
        <dbReference type="ARBA" id="ARBA00022603"/>
    </source>
</evidence>
<dbReference type="OrthoDB" id="2447880at2759"/>
<name>A0A6A6X083_9PLEO</name>
<dbReference type="SUPFAM" id="SSF46689">
    <property type="entry name" value="Homeodomain-like"/>
    <property type="match status" value="1"/>
</dbReference>
<dbReference type="InterPro" id="IPR035451">
    <property type="entry name" value="Ada-like_dom_sf"/>
</dbReference>
<dbReference type="InterPro" id="IPR018060">
    <property type="entry name" value="HTH_AraC"/>
</dbReference>
<dbReference type="GO" id="GO:0003700">
    <property type="term" value="F:DNA-binding transcription factor activity"/>
    <property type="evidence" value="ECO:0007669"/>
    <property type="project" value="InterPro"/>
</dbReference>
<protein>
    <recommendedName>
        <fullName evidence="6">HTH araC/xylS-type domain-containing protein</fullName>
    </recommendedName>
</protein>
<feature type="non-terminal residue" evidence="7">
    <location>
        <position position="141"/>
    </location>
</feature>
<evidence type="ECO:0000256" key="4">
    <source>
        <dbReference type="ARBA" id="ARBA00023159"/>
    </source>
</evidence>
<evidence type="ECO:0000313" key="8">
    <source>
        <dbReference type="Proteomes" id="UP000799757"/>
    </source>
</evidence>
<keyword evidence="5" id="KW-0804">Transcription</keyword>
<feature type="domain" description="HTH araC/xylS-type" evidence="6">
    <location>
        <begin position="85"/>
        <end position="141"/>
    </location>
</feature>
<keyword evidence="3" id="KW-0805">Transcription regulation</keyword>
<dbReference type="Proteomes" id="UP000799757">
    <property type="component" value="Unassembled WGS sequence"/>
</dbReference>
<evidence type="ECO:0000259" key="6">
    <source>
        <dbReference type="PROSITE" id="PS01124"/>
    </source>
</evidence>
<dbReference type="GO" id="GO:0008270">
    <property type="term" value="F:zinc ion binding"/>
    <property type="evidence" value="ECO:0007669"/>
    <property type="project" value="InterPro"/>
</dbReference>
<evidence type="ECO:0000256" key="1">
    <source>
        <dbReference type="ARBA" id="ARBA00001947"/>
    </source>
</evidence>
<dbReference type="Pfam" id="PF00165">
    <property type="entry name" value="HTH_AraC"/>
    <property type="match status" value="1"/>
</dbReference>
<dbReference type="AlphaFoldDB" id="A0A6A6X083"/>
<dbReference type="GO" id="GO:0008168">
    <property type="term" value="F:methyltransferase activity"/>
    <property type="evidence" value="ECO:0007669"/>
    <property type="project" value="UniProtKB-KW"/>
</dbReference>
<dbReference type="GO" id="GO:0043565">
    <property type="term" value="F:sequence-specific DNA binding"/>
    <property type="evidence" value="ECO:0007669"/>
    <property type="project" value="InterPro"/>
</dbReference>
<keyword evidence="2" id="KW-0489">Methyltransferase</keyword>
<keyword evidence="8" id="KW-1185">Reference proteome</keyword>
<dbReference type="InterPro" id="IPR004026">
    <property type="entry name" value="Ada_DNA_repair_Zn-bd"/>
</dbReference>
<sequence>MSFSTEAARWRALTIRDVTANGQFVYTVKSTKIYCRPTCPGRLARRANVGFCKTPAEAQAAGYRACKRCKPDTDMNDDPQERAVAKACSLIEDALKEEGNKSLRLQDLAKSVGLTPRYFHKIFKDRMGVTPNEYAKSKMQG</sequence>
<keyword evidence="4" id="KW-0010">Activator</keyword>
<proteinExistence type="predicted"/>
<evidence type="ECO:0000256" key="3">
    <source>
        <dbReference type="ARBA" id="ARBA00023015"/>
    </source>
</evidence>
<dbReference type="Gene3D" id="3.40.10.10">
    <property type="entry name" value="DNA Methylphosphotriester Repair Domain"/>
    <property type="match status" value="1"/>
</dbReference>
<comment type="cofactor">
    <cofactor evidence="1">
        <name>Zn(2+)</name>
        <dbReference type="ChEBI" id="CHEBI:29105"/>
    </cofactor>
</comment>
<reference evidence="7" key="1">
    <citation type="journal article" date="2020" name="Stud. Mycol.">
        <title>101 Dothideomycetes genomes: a test case for predicting lifestyles and emergence of pathogens.</title>
        <authorList>
            <person name="Haridas S."/>
            <person name="Albert R."/>
            <person name="Binder M."/>
            <person name="Bloem J."/>
            <person name="Labutti K."/>
            <person name="Salamov A."/>
            <person name="Andreopoulos B."/>
            <person name="Baker S."/>
            <person name="Barry K."/>
            <person name="Bills G."/>
            <person name="Bluhm B."/>
            <person name="Cannon C."/>
            <person name="Castanera R."/>
            <person name="Culley D."/>
            <person name="Daum C."/>
            <person name="Ezra D."/>
            <person name="Gonzalez J."/>
            <person name="Henrissat B."/>
            <person name="Kuo A."/>
            <person name="Liang C."/>
            <person name="Lipzen A."/>
            <person name="Lutzoni F."/>
            <person name="Magnuson J."/>
            <person name="Mondo S."/>
            <person name="Nolan M."/>
            <person name="Ohm R."/>
            <person name="Pangilinan J."/>
            <person name="Park H.-J."/>
            <person name="Ramirez L."/>
            <person name="Alfaro M."/>
            <person name="Sun H."/>
            <person name="Tritt A."/>
            <person name="Yoshinaga Y."/>
            <person name="Zwiers L.-H."/>
            <person name="Turgeon B."/>
            <person name="Goodwin S."/>
            <person name="Spatafora J."/>
            <person name="Crous P."/>
            <person name="Grigoriev I."/>
        </authorList>
    </citation>
    <scope>NUCLEOTIDE SEQUENCE</scope>
    <source>
        <strain evidence="7">CBS 109.77</strain>
    </source>
</reference>
<dbReference type="Pfam" id="PF02805">
    <property type="entry name" value="Ada_Zn_binding"/>
    <property type="match status" value="1"/>
</dbReference>
<accession>A0A6A6X083</accession>
<dbReference type="InterPro" id="IPR009057">
    <property type="entry name" value="Homeodomain-like_sf"/>
</dbReference>
<dbReference type="SUPFAM" id="SSF57884">
    <property type="entry name" value="Ada DNA repair protein, N-terminal domain (N-Ada 10)"/>
    <property type="match status" value="1"/>
</dbReference>
<evidence type="ECO:0000313" key="7">
    <source>
        <dbReference type="EMBL" id="KAF2789581.1"/>
    </source>
</evidence>
<organism evidence="7 8">
    <name type="scientific">Melanomma pulvis-pyrius CBS 109.77</name>
    <dbReference type="NCBI Taxonomy" id="1314802"/>
    <lineage>
        <taxon>Eukaryota</taxon>
        <taxon>Fungi</taxon>
        <taxon>Dikarya</taxon>
        <taxon>Ascomycota</taxon>
        <taxon>Pezizomycotina</taxon>
        <taxon>Dothideomycetes</taxon>
        <taxon>Pleosporomycetidae</taxon>
        <taxon>Pleosporales</taxon>
        <taxon>Melanommataceae</taxon>
        <taxon>Melanomma</taxon>
    </lineage>
</organism>
<dbReference type="EMBL" id="MU002127">
    <property type="protein sequence ID" value="KAF2789581.1"/>
    <property type="molecule type" value="Genomic_DNA"/>
</dbReference>
<evidence type="ECO:0000256" key="5">
    <source>
        <dbReference type="ARBA" id="ARBA00023163"/>
    </source>
</evidence>
<dbReference type="PROSITE" id="PS01124">
    <property type="entry name" value="HTH_ARAC_FAMILY_2"/>
    <property type="match status" value="1"/>
</dbReference>
<dbReference type="Gene3D" id="1.10.10.60">
    <property type="entry name" value="Homeodomain-like"/>
    <property type="match status" value="1"/>
</dbReference>
<dbReference type="GO" id="GO:0032259">
    <property type="term" value="P:methylation"/>
    <property type="evidence" value="ECO:0007669"/>
    <property type="project" value="UniProtKB-KW"/>
</dbReference>
<dbReference type="GO" id="GO:0006281">
    <property type="term" value="P:DNA repair"/>
    <property type="evidence" value="ECO:0007669"/>
    <property type="project" value="InterPro"/>
</dbReference>